<dbReference type="PANTHER" id="PTHR30270:SF0">
    <property type="entry name" value="THIAMINE-MONOPHOSPHATE KINASE"/>
    <property type="match status" value="1"/>
</dbReference>
<evidence type="ECO:0000313" key="6">
    <source>
        <dbReference type="Proteomes" id="UP000183107"/>
    </source>
</evidence>
<dbReference type="Pfam" id="PF02769">
    <property type="entry name" value="AIRS_C"/>
    <property type="match status" value="1"/>
</dbReference>
<dbReference type="GO" id="GO:0005524">
    <property type="term" value="F:ATP binding"/>
    <property type="evidence" value="ECO:0007669"/>
    <property type="project" value="UniProtKB-UniRule"/>
</dbReference>
<feature type="binding site" evidence="2">
    <location>
        <position position="71"/>
    </location>
    <ligand>
        <name>Mg(2+)</name>
        <dbReference type="ChEBI" id="CHEBI:18420"/>
        <label>4</label>
    </ligand>
</feature>
<dbReference type="InterPro" id="IPR036921">
    <property type="entry name" value="PurM-like_N_sf"/>
</dbReference>
<dbReference type="EC" id="2.7.4.16" evidence="2"/>
<proteinExistence type="inferred from homology"/>
<feature type="binding site" evidence="2">
    <location>
        <position position="213"/>
    </location>
    <ligand>
        <name>ATP</name>
        <dbReference type="ChEBI" id="CHEBI:30616"/>
    </ligand>
</feature>
<comment type="function">
    <text evidence="2">Catalyzes the ATP-dependent phosphorylation of thiamine-monophosphate (TMP) to form thiamine-pyrophosphate (TPP), the active form of vitamin B1.</text>
</comment>
<dbReference type="Proteomes" id="UP000183107">
    <property type="component" value="Unassembled WGS sequence"/>
</dbReference>
<keyword evidence="1 2" id="KW-0784">Thiamine biosynthesis</keyword>
<dbReference type="Gene3D" id="3.30.1330.10">
    <property type="entry name" value="PurM-like, N-terminal domain"/>
    <property type="match status" value="1"/>
</dbReference>
<keyword evidence="2 5" id="KW-0418">Kinase</keyword>
<dbReference type="EMBL" id="FOVJ01000007">
    <property type="protein sequence ID" value="SFO10082.1"/>
    <property type="molecule type" value="Genomic_DNA"/>
</dbReference>
<feature type="binding site" evidence="2">
    <location>
        <position position="122"/>
    </location>
    <ligand>
        <name>Mg(2+)</name>
        <dbReference type="ChEBI" id="CHEBI:18420"/>
        <label>1</label>
    </ligand>
</feature>
<dbReference type="GO" id="GO:0000287">
    <property type="term" value="F:magnesium ion binding"/>
    <property type="evidence" value="ECO:0007669"/>
    <property type="project" value="UniProtKB-UniRule"/>
</dbReference>
<feature type="binding site" evidence="2">
    <location>
        <position position="214"/>
    </location>
    <ligand>
        <name>Mg(2+)</name>
        <dbReference type="ChEBI" id="CHEBI:18420"/>
        <label>5</label>
    </ligand>
</feature>
<comment type="similarity">
    <text evidence="2">Belongs to the thiamine-monophosphate kinase family.</text>
</comment>
<feature type="binding site" evidence="2">
    <location>
        <position position="43"/>
    </location>
    <ligand>
        <name>Mg(2+)</name>
        <dbReference type="ChEBI" id="CHEBI:18420"/>
        <label>2</label>
    </ligand>
</feature>
<dbReference type="GO" id="GO:0009229">
    <property type="term" value="P:thiamine diphosphate biosynthetic process"/>
    <property type="evidence" value="ECO:0007669"/>
    <property type="project" value="UniProtKB-UniRule"/>
</dbReference>
<feature type="binding site" evidence="2">
    <location>
        <position position="43"/>
    </location>
    <ligand>
        <name>Mg(2+)</name>
        <dbReference type="ChEBI" id="CHEBI:18420"/>
        <label>1</label>
    </ligand>
</feature>
<feature type="binding site" evidence="2">
    <location>
        <position position="211"/>
    </location>
    <ligand>
        <name>Mg(2+)</name>
        <dbReference type="ChEBI" id="CHEBI:18420"/>
        <label>3</label>
    </ligand>
</feature>
<comment type="catalytic activity">
    <reaction evidence="2">
        <text>thiamine phosphate + ATP = thiamine diphosphate + ADP</text>
        <dbReference type="Rhea" id="RHEA:15913"/>
        <dbReference type="ChEBI" id="CHEBI:30616"/>
        <dbReference type="ChEBI" id="CHEBI:37575"/>
        <dbReference type="ChEBI" id="CHEBI:58937"/>
        <dbReference type="ChEBI" id="CHEBI:456216"/>
        <dbReference type="EC" id="2.7.4.16"/>
    </reaction>
</comment>
<dbReference type="SUPFAM" id="SSF56042">
    <property type="entry name" value="PurM C-terminal domain-like"/>
    <property type="match status" value="1"/>
</dbReference>
<evidence type="ECO:0000256" key="2">
    <source>
        <dbReference type="HAMAP-Rule" id="MF_02128"/>
    </source>
</evidence>
<evidence type="ECO:0000259" key="3">
    <source>
        <dbReference type="Pfam" id="PF00586"/>
    </source>
</evidence>
<dbReference type="InterPro" id="IPR016188">
    <property type="entry name" value="PurM-like_N"/>
</dbReference>
<dbReference type="HAMAP" id="MF_02128">
    <property type="entry name" value="TMP_kinase"/>
    <property type="match status" value="1"/>
</dbReference>
<keyword evidence="2" id="KW-0067">ATP-binding</keyword>
<feature type="domain" description="PurM-like C-terminal" evidence="4">
    <location>
        <begin position="150"/>
        <end position="303"/>
    </location>
</feature>
<dbReference type="OrthoDB" id="9802811at2"/>
<accession>A0A1I5EEX8</accession>
<keyword evidence="2" id="KW-0808">Transferase</keyword>
<dbReference type="InterPro" id="IPR036676">
    <property type="entry name" value="PurM-like_C_sf"/>
</dbReference>
<keyword evidence="2" id="KW-0460">Magnesium</keyword>
<feature type="binding site" evidence="2">
    <location>
        <position position="146"/>
    </location>
    <ligand>
        <name>ATP</name>
        <dbReference type="ChEBI" id="CHEBI:30616"/>
    </ligand>
</feature>
<dbReference type="UniPathway" id="UPA00060">
    <property type="reaction ID" value="UER00142"/>
</dbReference>
<feature type="binding site" evidence="2">
    <location>
        <position position="318"/>
    </location>
    <ligand>
        <name>substrate</name>
    </ligand>
</feature>
<feature type="binding site" evidence="2">
    <location>
        <position position="41"/>
    </location>
    <ligand>
        <name>Mg(2+)</name>
        <dbReference type="ChEBI" id="CHEBI:18420"/>
        <label>4</label>
    </ligand>
</feature>
<dbReference type="NCBIfam" id="TIGR01379">
    <property type="entry name" value="thiL"/>
    <property type="match status" value="1"/>
</dbReference>
<dbReference type="Pfam" id="PF00586">
    <property type="entry name" value="AIRS"/>
    <property type="match status" value="1"/>
</dbReference>
<dbReference type="InterPro" id="IPR006283">
    <property type="entry name" value="ThiL-like"/>
</dbReference>
<reference evidence="6" key="1">
    <citation type="submission" date="2016-10" db="EMBL/GenBank/DDBJ databases">
        <authorList>
            <person name="Varghese N."/>
        </authorList>
    </citation>
    <scope>NUCLEOTIDE SEQUENCE [LARGE SCALE GENOMIC DNA]</scope>
    <source>
        <strain evidence="6">Nsp8</strain>
    </source>
</reference>
<feature type="binding site" evidence="2">
    <location>
        <position position="26"/>
    </location>
    <ligand>
        <name>Mg(2+)</name>
        <dbReference type="ChEBI" id="CHEBI:18420"/>
        <label>4</label>
    </ligand>
</feature>
<name>A0A1I5EEX8_9PROT</name>
<comment type="miscellaneous">
    <text evidence="2">Reaction mechanism of ThiL seems to utilize a direct, inline transfer of the gamma-phosphate of ATP to TMP rather than a phosphorylated enzyme intermediate.</text>
</comment>
<comment type="pathway">
    <text evidence="2">Cofactor biosynthesis; thiamine diphosphate biosynthesis; thiamine diphosphate from thiamine phosphate: step 1/1.</text>
</comment>
<keyword evidence="6" id="KW-1185">Reference proteome</keyword>
<feature type="binding site" evidence="2">
    <location>
        <position position="71"/>
    </location>
    <ligand>
        <name>Mg(2+)</name>
        <dbReference type="ChEBI" id="CHEBI:18420"/>
        <label>2</label>
    </ligand>
</feature>
<dbReference type="GO" id="GO:0009228">
    <property type="term" value="P:thiamine biosynthetic process"/>
    <property type="evidence" value="ECO:0007669"/>
    <property type="project" value="UniProtKB-KW"/>
</dbReference>
<feature type="binding site" evidence="2">
    <location>
        <position position="50"/>
    </location>
    <ligand>
        <name>substrate</name>
    </ligand>
</feature>
<dbReference type="Gene3D" id="3.90.650.10">
    <property type="entry name" value="PurM-like C-terminal domain"/>
    <property type="match status" value="1"/>
</dbReference>
<keyword evidence="2" id="KW-0547">Nucleotide-binding</keyword>
<dbReference type="PIRSF" id="PIRSF005303">
    <property type="entry name" value="Thiam_monoph_kin"/>
    <property type="match status" value="1"/>
</dbReference>
<dbReference type="GO" id="GO:0009030">
    <property type="term" value="F:thiamine-phosphate kinase activity"/>
    <property type="evidence" value="ECO:0007669"/>
    <property type="project" value="UniProtKB-UniRule"/>
</dbReference>
<organism evidence="5 6">
    <name type="scientific">Nitrosospira briensis</name>
    <dbReference type="NCBI Taxonomy" id="35799"/>
    <lineage>
        <taxon>Bacteria</taxon>
        <taxon>Pseudomonadati</taxon>
        <taxon>Pseudomonadota</taxon>
        <taxon>Betaproteobacteria</taxon>
        <taxon>Nitrosomonadales</taxon>
        <taxon>Nitrosomonadaceae</taxon>
        <taxon>Nitrosospira</taxon>
    </lineage>
</organism>
<feature type="binding site" evidence="2">
    <location>
        <begin position="121"/>
        <end position="122"/>
    </location>
    <ligand>
        <name>ATP</name>
        <dbReference type="ChEBI" id="CHEBI:30616"/>
    </ligand>
</feature>
<dbReference type="SUPFAM" id="SSF55326">
    <property type="entry name" value="PurM N-terminal domain-like"/>
    <property type="match status" value="1"/>
</dbReference>
<sequence>MLSEFDIIQRYFTRPTPHAVLGVGDDAALIEAAAGTELAVSTDMLVAGQHFFPETDPRSLGHKSLAVNLSDMAAMGAAPRWATLSLALPEQLVRENEKWLQAFADGFFELAHAHQVGLIGGDTTRGPLNICVTIIGEVAKGKALRRSGARPGDDIWMSGHLGDAALALAYQEGHIMLEAGEIEKCLAALHTPAPRVALGQQLIGLAHSAIDISDGLLADLEHILKSSSVAAVIKMDQINCSGSVKKYLQHPLGVKCLLAGGDDYELCFTAPRAKHQEIEMLSREQEISLTCIGSVEKGEGLVVLDPAGRKVTLETKGYDHFHAG</sequence>
<feature type="binding site" evidence="2">
    <location>
        <position position="42"/>
    </location>
    <ligand>
        <name>Mg(2+)</name>
        <dbReference type="ChEBI" id="CHEBI:18420"/>
        <label>1</label>
    </ligand>
</feature>
<evidence type="ECO:0000259" key="4">
    <source>
        <dbReference type="Pfam" id="PF02769"/>
    </source>
</evidence>
<feature type="binding site" evidence="2">
    <location>
        <position position="71"/>
    </location>
    <ligand>
        <name>Mg(2+)</name>
        <dbReference type="ChEBI" id="CHEBI:18420"/>
        <label>3</label>
    </ligand>
</feature>
<feature type="domain" description="PurM-like N-terminal" evidence="3">
    <location>
        <begin position="24"/>
        <end position="138"/>
    </location>
</feature>
<feature type="binding site" evidence="2">
    <location>
        <position position="262"/>
    </location>
    <ligand>
        <name>substrate</name>
    </ligand>
</feature>
<dbReference type="InterPro" id="IPR010918">
    <property type="entry name" value="PurM-like_C_dom"/>
</dbReference>
<evidence type="ECO:0000256" key="1">
    <source>
        <dbReference type="ARBA" id="ARBA00022977"/>
    </source>
</evidence>
<evidence type="ECO:0000313" key="5">
    <source>
        <dbReference type="EMBL" id="SFO10082.1"/>
    </source>
</evidence>
<protein>
    <recommendedName>
        <fullName evidence="2">Thiamine-monophosphate kinase</fullName>
        <shortName evidence="2">TMP kinase</shortName>
        <shortName evidence="2">Thiamine-phosphate kinase</shortName>
        <ecNumber evidence="2">2.7.4.16</ecNumber>
    </recommendedName>
</protein>
<keyword evidence="2" id="KW-0479">Metal-binding</keyword>
<dbReference type="AlphaFoldDB" id="A0A1I5EEX8"/>
<gene>
    <name evidence="2" type="primary">thiL</name>
    <name evidence="5" type="ORF">SAMN05216386_2635</name>
</gene>
<dbReference type="RefSeq" id="WP_074798218.1">
    <property type="nucleotide sequence ID" value="NZ_FOVJ01000007.1"/>
</dbReference>
<dbReference type="PANTHER" id="PTHR30270">
    <property type="entry name" value="THIAMINE-MONOPHOSPHATE KINASE"/>
    <property type="match status" value="1"/>
</dbReference>
<feature type="binding site" evidence="2">
    <location>
        <position position="26"/>
    </location>
    <ligand>
        <name>Mg(2+)</name>
        <dbReference type="ChEBI" id="CHEBI:18420"/>
        <label>3</label>
    </ligand>
</feature>
<dbReference type="CDD" id="cd02194">
    <property type="entry name" value="ThiL"/>
    <property type="match status" value="1"/>
</dbReference>
<comment type="caution">
    <text evidence="2">Lacks conserved residue(s) required for the propagation of feature annotation.</text>
</comment>